<gene>
    <name evidence="1" type="ORF">DPMN_043406</name>
</gene>
<accession>A0A9D4D0Y4</accession>
<dbReference type="EMBL" id="JAIWYP010000011">
    <property type="protein sequence ID" value="KAH3736832.1"/>
    <property type="molecule type" value="Genomic_DNA"/>
</dbReference>
<evidence type="ECO:0000313" key="2">
    <source>
        <dbReference type="Proteomes" id="UP000828390"/>
    </source>
</evidence>
<name>A0A9D4D0Y4_DREPO</name>
<protein>
    <submittedName>
        <fullName evidence="1">Uncharacterized protein</fullName>
    </submittedName>
</protein>
<dbReference type="Proteomes" id="UP000828390">
    <property type="component" value="Unassembled WGS sequence"/>
</dbReference>
<dbReference type="AlphaFoldDB" id="A0A9D4D0Y4"/>
<organism evidence="1 2">
    <name type="scientific">Dreissena polymorpha</name>
    <name type="common">Zebra mussel</name>
    <name type="synonym">Mytilus polymorpha</name>
    <dbReference type="NCBI Taxonomy" id="45954"/>
    <lineage>
        <taxon>Eukaryota</taxon>
        <taxon>Metazoa</taxon>
        <taxon>Spiralia</taxon>
        <taxon>Lophotrochozoa</taxon>
        <taxon>Mollusca</taxon>
        <taxon>Bivalvia</taxon>
        <taxon>Autobranchia</taxon>
        <taxon>Heteroconchia</taxon>
        <taxon>Euheterodonta</taxon>
        <taxon>Imparidentia</taxon>
        <taxon>Neoheterodontei</taxon>
        <taxon>Myida</taxon>
        <taxon>Dreissenoidea</taxon>
        <taxon>Dreissenidae</taxon>
        <taxon>Dreissena</taxon>
    </lineage>
</organism>
<comment type="caution">
    <text evidence="1">The sequence shown here is derived from an EMBL/GenBank/DDBJ whole genome shotgun (WGS) entry which is preliminary data.</text>
</comment>
<reference evidence="1" key="2">
    <citation type="submission" date="2020-11" db="EMBL/GenBank/DDBJ databases">
        <authorList>
            <person name="McCartney M.A."/>
            <person name="Auch B."/>
            <person name="Kono T."/>
            <person name="Mallez S."/>
            <person name="Becker A."/>
            <person name="Gohl D.M."/>
            <person name="Silverstein K.A.T."/>
            <person name="Koren S."/>
            <person name="Bechman K.B."/>
            <person name="Herman A."/>
            <person name="Abrahante J.E."/>
            <person name="Garbe J."/>
        </authorList>
    </citation>
    <scope>NUCLEOTIDE SEQUENCE</scope>
    <source>
        <strain evidence="1">Duluth1</strain>
        <tissue evidence="1">Whole animal</tissue>
    </source>
</reference>
<sequence>MGTVGDRQVLSCHSHLKAGPLLGLSGLLLGTGLLPPGHFEGYLPSLRQAES</sequence>
<evidence type="ECO:0000313" key="1">
    <source>
        <dbReference type="EMBL" id="KAH3736832.1"/>
    </source>
</evidence>
<proteinExistence type="predicted"/>
<keyword evidence="2" id="KW-1185">Reference proteome</keyword>
<reference evidence="1" key="1">
    <citation type="journal article" date="2019" name="bioRxiv">
        <title>The Genome of the Zebra Mussel, Dreissena polymorpha: A Resource for Invasive Species Research.</title>
        <authorList>
            <person name="McCartney M.A."/>
            <person name="Auch B."/>
            <person name="Kono T."/>
            <person name="Mallez S."/>
            <person name="Zhang Y."/>
            <person name="Obille A."/>
            <person name="Becker A."/>
            <person name="Abrahante J.E."/>
            <person name="Garbe J."/>
            <person name="Badalamenti J.P."/>
            <person name="Herman A."/>
            <person name="Mangelson H."/>
            <person name="Liachko I."/>
            <person name="Sullivan S."/>
            <person name="Sone E.D."/>
            <person name="Koren S."/>
            <person name="Silverstein K.A.T."/>
            <person name="Beckman K.B."/>
            <person name="Gohl D.M."/>
        </authorList>
    </citation>
    <scope>NUCLEOTIDE SEQUENCE</scope>
    <source>
        <strain evidence="1">Duluth1</strain>
        <tissue evidence="1">Whole animal</tissue>
    </source>
</reference>